<dbReference type="STRING" id="1684307.A0A316U0Q0"/>
<evidence type="ECO:0000313" key="2">
    <source>
        <dbReference type="EMBL" id="PWN18982.1"/>
    </source>
</evidence>
<keyword evidence="3" id="KW-1185">Reference proteome</keyword>
<sequence>MPAIRNRPRVDVVLRVPKARPWSESDDAWSSGEMGKGTATAVGAVGETGLSVVGKGKEREEDGAAGVGASGSALGGATAVTIPESSLGSIPATTTTTDPPIDGTIPGPSAGPSSSSSSSAAAILPPPPKTRPAETSCAEWNSLLIWARRMRGPQWDSSVGMWMVDQGSEEYYSFSSDPTQSIHSGGPSNTIPPLPPHVQDHESSRVSSGSSTRPTTATANATAGAAAASLSQPHPQQQQQDQPGHLLAPPLRAGLQHNEHSSYTSSSHSGSASTSLDSKAVPLLPGSQHQHQQSQQTQQAQYPLGQAFGGQQRRASPRW</sequence>
<feature type="region of interest" description="Disordered" evidence="1">
    <location>
        <begin position="20"/>
        <end position="135"/>
    </location>
</feature>
<feature type="compositionally biased region" description="Low complexity" evidence="1">
    <location>
        <begin position="205"/>
        <end position="243"/>
    </location>
</feature>
<dbReference type="Proteomes" id="UP000245942">
    <property type="component" value="Unassembled WGS sequence"/>
</dbReference>
<dbReference type="OrthoDB" id="5550090at2759"/>
<feature type="compositionally biased region" description="Low complexity" evidence="1">
    <location>
        <begin position="93"/>
        <end position="123"/>
    </location>
</feature>
<feature type="compositionally biased region" description="Low complexity" evidence="1">
    <location>
        <begin position="70"/>
        <end position="81"/>
    </location>
</feature>
<dbReference type="EMBL" id="KZ819333">
    <property type="protein sequence ID" value="PWN18982.1"/>
    <property type="molecule type" value="Genomic_DNA"/>
</dbReference>
<feature type="compositionally biased region" description="Polar residues" evidence="1">
    <location>
        <begin position="173"/>
        <end position="189"/>
    </location>
</feature>
<protein>
    <submittedName>
        <fullName evidence="2">Uncharacterized protein</fullName>
    </submittedName>
</protein>
<proteinExistence type="predicted"/>
<feature type="compositionally biased region" description="Low complexity" evidence="1">
    <location>
        <begin position="261"/>
        <end position="278"/>
    </location>
</feature>
<organism evidence="2 3">
    <name type="scientific">Pseudomicrostroma glucosiphilum</name>
    <dbReference type="NCBI Taxonomy" id="1684307"/>
    <lineage>
        <taxon>Eukaryota</taxon>
        <taxon>Fungi</taxon>
        <taxon>Dikarya</taxon>
        <taxon>Basidiomycota</taxon>
        <taxon>Ustilaginomycotina</taxon>
        <taxon>Exobasidiomycetes</taxon>
        <taxon>Microstromatales</taxon>
        <taxon>Microstromatales incertae sedis</taxon>
        <taxon>Pseudomicrostroma</taxon>
    </lineage>
</organism>
<dbReference type="AlphaFoldDB" id="A0A316U0Q0"/>
<feature type="compositionally biased region" description="Low complexity" evidence="1">
    <location>
        <begin position="36"/>
        <end position="49"/>
    </location>
</feature>
<name>A0A316U0Q0_9BASI</name>
<feature type="region of interest" description="Disordered" evidence="1">
    <location>
        <begin position="173"/>
        <end position="319"/>
    </location>
</feature>
<gene>
    <name evidence="2" type="ORF">BCV69DRAFT_300768</name>
</gene>
<evidence type="ECO:0000256" key="1">
    <source>
        <dbReference type="SAM" id="MobiDB-lite"/>
    </source>
</evidence>
<feature type="compositionally biased region" description="Low complexity" evidence="1">
    <location>
        <begin position="287"/>
        <end position="301"/>
    </location>
</feature>
<dbReference type="RefSeq" id="XP_025346142.1">
    <property type="nucleotide sequence ID" value="XM_025494494.1"/>
</dbReference>
<feature type="compositionally biased region" description="Polar residues" evidence="1">
    <location>
        <begin position="83"/>
        <end position="92"/>
    </location>
</feature>
<accession>A0A316U0Q0</accession>
<evidence type="ECO:0000313" key="3">
    <source>
        <dbReference type="Proteomes" id="UP000245942"/>
    </source>
</evidence>
<dbReference type="GeneID" id="37016228"/>
<reference evidence="2 3" key="1">
    <citation type="journal article" date="2018" name="Mol. Biol. Evol.">
        <title>Broad Genomic Sampling Reveals a Smut Pathogenic Ancestry of the Fungal Clade Ustilaginomycotina.</title>
        <authorList>
            <person name="Kijpornyongpan T."/>
            <person name="Mondo S.J."/>
            <person name="Barry K."/>
            <person name="Sandor L."/>
            <person name="Lee J."/>
            <person name="Lipzen A."/>
            <person name="Pangilinan J."/>
            <person name="LaButti K."/>
            <person name="Hainaut M."/>
            <person name="Henrissat B."/>
            <person name="Grigoriev I.V."/>
            <person name="Spatafora J.W."/>
            <person name="Aime M.C."/>
        </authorList>
    </citation>
    <scope>NUCLEOTIDE SEQUENCE [LARGE SCALE GENOMIC DNA]</scope>
    <source>
        <strain evidence="2 3">MCA 4718</strain>
    </source>
</reference>